<feature type="compositionally biased region" description="Polar residues" evidence="15">
    <location>
        <begin position="333"/>
        <end position="342"/>
    </location>
</feature>
<keyword evidence="6" id="KW-0732">Signal</keyword>
<dbReference type="PROSITE" id="PS01156">
    <property type="entry name" value="TONB_DEPENDENT_REC_2"/>
    <property type="match status" value="1"/>
</dbReference>
<evidence type="ECO:0000256" key="7">
    <source>
        <dbReference type="ARBA" id="ARBA00023004"/>
    </source>
</evidence>
<dbReference type="InterPro" id="IPR010917">
    <property type="entry name" value="TonB_rcpt_CS"/>
</dbReference>
<reference evidence="19" key="1">
    <citation type="journal article" date="2019" name="Int. J. Syst. Evol. Microbiol.">
        <title>The Global Catalogue of Microorganisms (GCM) 10K type strain sequencing project: providing services to taxonomists for standard genome sequencing and annotation.</title>
        <authorList>
            <consortium name="The Broad Institute Genomics Platform"/>
            <consortium name="The Broad Institute Genome Sequencing Center for Infectious Disease"/>
            <person name="Wu L."/>
            <person name="Ma J."/>
        </authorList>
    </citation>
    <scope>NUCLEOTIDE SEQUENCE [LARGE SCALE GENOMIC DNA]</scope>
    <source>
        <strain evidence="19">KCTC 52237</strain>
    </source>
</reference>
<dbReference type="Pfam" id="PF07715">
    <property type="entry name" value="Plug"/>
    <property type="match status" value="1"/>
</dbReference>
<feature type="region of interest" description="Disordered" evidence="15">
    <location>
        <begin position="312"/>
        <end position="344"/>
    </location>
</feature>
<dbReference type="PANTHER" id="PTHR32552">
    <property type="entry name" value="FERRICHROME IRON RECEPTOR-RELATED"/>
    <property type="match status" value="1"/>
</dbReference>
<protein>
    <submittedName>
        <fullName evidence="18">TonB-dependent receptor</fullName>
    </submittedName>
</protein>
<dbReference type="InterPro" id="IPR012910">
    <property type="entry name" value="Plug_dom"/>
</dbReference>
<dbReference type="Proteomes" id="UP001595555">
    <property type="component" value="Unassembled WGS sequence"/>
</dbReference>
<evidence type="ECO:0000256" key="12">
    <source>
        <dbReference type="PROSITE-ProRule" id="PRU01360"/>
    </source>
</evidence>
<evidence type="ECO:0000256" key="3">
    <source>
        <dbReference type="ARBA" id="ARBA00022452"/>
    </source>
</evidence>
<dbReference type="InterPro" id="IPR039426">
    <property type="entry name" value="TonB-dep_rcpt-like"/>
</dbReference>
<feature type="compositionally biased region" description="Low complexity" evidence="15">
    <location>
        <begin position="67"/>
        <end position="84"/>
    </location>
</feature>
<feature type="short sequence motif" description="TonB C-terminal box" evidence="13">
    <location>
        <begin position="943"/>
        <end position="960"/>
    </location>
</feature>
<evidence type="ECO:0000256" key="14">
    <source>
        <dbReference type="RuleBase" id="RU003357"/>
    </source>
</evidence>
<proteinExistence type="inferred from homology"/>
<feature type="domain" description="TonB-dependent receptor plug" evidence="17">
    <location>
        <begin position="108"/>
        <end position="215"/>
    </location>
</feature>
<keyword evidence="8" id="KW-0406">Ion transport</keyword>
<organism evidence="18 19">
    <name type="scientific">Cellvibrio fontiphilus</name>
    <dbReference type="NCBI Taxonomy" id="1815559"/>
    <lineage>
        <taxon>Bacteria</taxon>
        <taxon>Pseudomonadati</taxon>
        <taxon>Pseudomonadota</taxon>
        <taxon>Gammaproteobacteria</taxon>
        <taxon>Cellvibrionales</taxon>
        <taxon>Cellvibrionaceae</taxon>
        <taxon>Cellvibrio</taxon>
    </lineage>
</organism>
<feature type="domain" description="TonB-dependent receptor-like beta-barrel" evidence="16">
    <location>
        <begin position="332"/>
        <end position="930"/>
    </location>
</feature>
<comment type="similarity">
    <text evidence="12 14">Belongs to the TonB-dependent receptor family.</text>
</comment>
<feature type="region of interest" description="Disordered" evidence="15">
    <location>
        <begin position="64"/>
        <end position="84"/>
    </location>
</feature>
<keyword evidence="11 12" id="KW-0998">Cell outer membrane</keyword>
<evidence type="ECO:0000256" key="8">
    <source>
        <dbReference type="ARBA" id="ARBA00023065"/>
    </source>
</evidence>
<evidence type="ECO:0000256" key="13">
    <source>
        <dbReference type="PROSITE-ProRule" id="PRU10144"/>
    </source>
</evidence>
<keyword evidence="19" id="KW-1185">Reference proteome</keyword>
<dbReference type="PANTHER" id="PTHR32552:SF81">
    <property type="entry name" value="TONB-DEPENDENT OUTER MEMBRANE RECEPTOR"/>
    <property type="match status" value="1"/>
</dbReference>
<name>A0ABV7FGT3_9GAMM</name>
<accession>A0ABV7FGT3</accession>
<keyword evidence="5 12" id="KW-0812">Transmembrane</keyword>
<keyword evidence="2 12" id="KW-0813">Transport</keyword>
<keyword evidence="9 14" id="KW-0798">TonB box</keyword>
<dbReference type="RefSeq" id="WP_378117521.1">
    <property type="nucleotide sequence ID" value="NZ_JBHRTF010000003.1"/>
</dbReference>
<evidence type="ECO:0000256" key="6">
    <source>
        <dbReference type="ARBA" id="ARBA00022729"/>
    </source>
</evidence>
<keyword evidence="3 12" id="KW-1134">Transmembrane beta strand</keyword>
<evidence type="ECO:0000256" key="15">
    <source>
        <dbReference type="SAM" id="MobiDB-lite"/>
    </source>
</evidence>
<dbReference type="Gene3D" id="2.40.170.20">
    <property type="entry name" value="TonB-dependent receptor, beta-barrel domain"/>
    <property type="match status" value="2"/>
</dbReference>
<evidence type="ECO:0000259" key="17">
    <source>
        <dbReference type="Pfam" id="PF07715"/>
    </source>
</evidence>
<comment type="caution">
    <text evidence="18">The sequence shown here is derived from an EMBL/GenBank/DDBJ whole genome shotgun (WGS) entry which is preliminary data.</text>
</comment>
<evidence type="ECO:0000313" key="18">
    <source>
        <dbReference type="EMBL" id="MFC3115327.1"/>
    </source>
</evidence>
<keyword evidence="10 12" id="KW-0472">Membrane</keyword>
<sequence length="960" mass="105022">MKHRKKITSLNLIDRNETVVDSKQTVKDLNTTANVFFATKPLALAIAALAFSSIAVAQTTTATAEKSTAQNQTAQTTTAANNTNASAQNKPLVLGVVTVRSRNRIEKLQDVPLSVSVVQGKELERLNATDISALTQRLANISWNQGNQRTSSLSIRGIGKQGQTEAQDPAVGLIVDGVNYAYNALSSSFDFTDIETVEVARGPQGTLLGKNSSIGAINVTTKRPSFDSDFSYSLTFGEWDTVQGRFAGGGAVVDDLLAWRGTLSVSKGQGDIKNAYNSDESISNKERVSGRVQFLLTPTEDFSTRLAVDVQPRSGERTNGRTIYTPTPEKYSDGSTNPNNSDASKRLTRRWFTQSPNYNYQDDYLFGGGENEYNTDGRRPLITGSNGATLDLNWKLDSHTITSITAYKDYHFNAVNDEGTPFDIQRNSGGFFNDYKQVSQELRLSSQQGGFVDYQTGLYYLDVNNQAEYQRVWGNDAGAWFASSAQYTTLDKDSAGRYLLINSLSGLDMAWNSPAGFQDINNESIAAFGQANWNFTDKFVLTTGLRFTREERTNRTSTYIKDHGFGAELNPANVGEVNLGGFHSVNSATKISDSLTIPAGTLGRIVTNADGTKSLVTDNSTAQLTLADQLAAEYFGKAAGAAPGDAYNSLTAAQKAQVGAAKALRQSQIGVVFNEINVERYEKTLPAFVISPTYKFHENLTGYFSWQHGEKAGIAQATNGISNLVKEEKNDALELGVKSLLLDNTLVFNIALFEMNIKDYQQTSRVYDEYTTNLNRQADPTANDVYTNATANIPKVRARGIEIDSVYSGIPNTTLRLAGAITDAKYIEFTNSPQPSENGYTGAPQYQDVSGETLPGASKYSFNLGVDYRLPVWDGKEFHTNLNAQYNSKYNSDNSLSSYGWIEGRTIVDFGIGLGNTNQTFDVNLVVKNLLDDDTPTARTWNNYTPAVPRWVGVTFSGRF</sequence>
<keyword evidence="4" id="KW-0410">Iron transport</keyword>
<dbReference type="PROSITE" id="PS52016">
    <property type="entry name" value="TONB_DEPENDENT_REC_3"/>
    <property type="match status" value="1"/>
</dbReference>
<dbReference type="InterPro" id="IPR000531">
    <property type="entry name" value="Beta-barrel_TonB"/>
</dbReference>
<evidence type="ECO:0000256" key="2">
    <source>
        <dbReference type="ARBA" id="ARBA00022448"/>
    </source>
</evidence>
<gene>
    <name evidence="18" type="ORF">ACFODX_07140</name>
</gene>
<keyword evidence="18" id="KW-0675">Receptor</keyword>
<dbReference type="Pfam" id="PF00593">
    <property type="entry name" value="TonB_dep_Rec_b-barrel"/>
    <property type="match status" value="1"/>
</dbReference>
<evidence type="ECO:0000256" key="4">
    <source>
        <dbReference type="ARBA" id="ARBA00022496"/>
    </source>
</evidence>
<evidence type="ECO:0000256" key="1">
    <source>
        <dbReference type="ARBA" id="ARBA00004571"/>
    </source>
</evidence>
<evidence type="ECO:0000256" key="11">
    <source>
        <dbReference type="ARBA" id="ARBA00023237"/>
    </source>
</evidence>
<comment type="subcellular location">
    <subcellularLocation>
        <location evidence="1 12">Cell outer membrane</location>
        <topology evidence="1 12">Multi-pass membrane protein</topology>
    </subcellularLocation>
</comment>
<evidence type="ECO:0000256" key="9">
    <source>
        <dbReference type="ARBA" id="ARBA00023077"/>
    </source>
</evidence>
<evidence type="ECO:0000256" key="10">
    <source>
        <dbReference type="ARBA" id="ARBA00023136"/>
    </source>
</evidence>
<evidence type="ECO:0000259" key="16">
    <source>
        <dbReference type="Pfam" id="PF00593"/>
    </source>
</evidence>
<dbReference type="EMBL" id="JBHRTF010000003">
    <property type="protein sequence ID" value="MFC3115327.1"/>
    <property type="molecule type" value="Genomic_DNA"/>
</dbReference>
<evidence type="ECO:0000313" key="19">
    <source>
        <dbReference type="Proteomes" id="UP001595555"/>
    </source>
</evidence>
<dbReference type="InterPro" id="IPR036942">
    <property type="entry name" value="Beta-barrel_TonB_sf"/>
</dbReference>
<evidence type="ECO:0000256" key="5">
    <source>
        <dbReference type="ARBA" id="ARBA00022692"/>
    </source>
</evidence>
<keyword evidence="7" id="KW-0408">Iron</keyword>
<dbReference type="SUPFAM" id="SSF56935">
    <property type="entry name" value="Porins"/>
    <property type="match status" value="1"/>
</dbReference>